<protein>
    <recommendedName>
        <fullName evidence="4">Lipoprotein</fullName>
    </recommendedName>
</protein>
<proteinExistence type="predicted"/>
<dbReference type="PROSITE" id="PS51257">
    <property type="entry name" value="PROKAR_LIPOPROTEIN"/>
    <property type="match status" value="1"/>
</dbReference>
<reference key="2">
    <citation type="submission" date="2011-04" db="EMBL/GenBank/DDBJ databases">
        <title>Complete sequence of chromosome of Haliscomenobacter hydrossis DSM 1100.</title>
        <authorList>
            <consortium name="US DOE Joint Genome Institute (JGI-PGF)"/>
            <person name="Lucas S."/>
            <person name="Han J."/>
            <person name="Lapidus A."/>
            <person name="Bruce D."/>
            <person name="Goodwin L."/>
            <person name="Pitluck S."/>
            <person name="Peters L."/>
            <person name="Kyrpides N."/>
            <person name="Mavromatis K."/>
            <person name="Ivanova N."/>
            <person name="Ovchinnikova G."/>
            <person name="Pagani I."/>
            <person name="Daligault H."/>
            <person name="Detter J.C."/>
            <person name="Han C."/>
            <person name="Land M."/>
            <person name="Hauser L."/>
            <person name="Markowitz V."/>
            <person name="Cheng J.-F."/>
            <person name="Hugenholtz P."/>
            <person name="Woyke T."/>
            <person name="Wu D."/>
            <person name="Verbarg S."/>
            <person name="Frueling A."/>
            <person name="Brambilla E."/>
            <person name="Klenk H.-P."/>
            <person name="Eisen J.A."/>
        </authorList>
    </citation>
    <scope>NUCLEOTIDE SEQUENCE</scope>
    <source>
        <strain>DSM 1100</strain>
    </source>
</reference>
<dbReference type="HOGENOM" id="CLU_126586_0_0_10"/>
<dbReference type="RefSeq" id="WP_013766460.1">
    <property type="nucleotide sequence ID" value="NC_015510.1"/>
</dbReference>
<keyword evidence="3" id="KW-1185">Reference proteome</keyword>
<sequence>MKKTLPGLLFAAVLLVSCQNTPKQPESENTEPRSGGKPPTKTSCYELRFGPDLTAIELTVVGDEVSGFMAWEPDQKDGARGMFKGQKVGDEITAVFDYMIEGSIQSEEVLFKMEGDKLLQGRGEMDDKDGQLTFKDKSKLDWEEIFTLTDCANIKESIARAVDMYGMIQKQKGN</sequence>
<dbReference type="EMBL" id="CP002691">
    <property type="protein sequence ID" value="AEE51922.1"/>
    <property type="molecule type" value="Genomic_DNA"/>
</dbReference>
<reference evidence="2 3" key="1">
    <citation type="journal article" date="2011" name="Stand. Genomic Sci.">
        <title>Complete genome sequence of Haliscomenobacter hydrossis type strain (O).</title>
        <authorList>
            <consortium name="US DOE Joint Genome Institute (JGI-PGF)"/>
            <person name="Daligault H."/>
            <person name="Lapidus A."/>
            <person name="Zeytun A."/>
            <person name="Nolan M."/>
            <person name="Lucas S."/>
            <person name="Del Rio T.G."/>
            <person name="Tice H."/>
            <person name="Cheng J.F."/>
            <person name="Tapia R."/>
            <person name="Han C."/>
            <person name="Goodwin L."/>
            <person name="Pitluck S."/>
            <person name="Liolios K."/>
            <person name="Pagani I."/>
            <person name="Ivanova N."/>
            <person name="Huntemann M."/>
            <person name="Mavromatis K."/>
            <person name="Mikhailova N."/>
            <person name="Pati A."/>
            <person name="Chen A."/>
            <person name="Palaniappan K."/>
            <person name="Land M."/>
            <person name="Hauser L."/>
            <person name="Brambilla E.M."/>
            <person name="Rohde M."/>
            <person name="Verbarg S."/>
            <person name="Goker M."/>
            <person name="Bristow J."/>
            <person name="Eisen J.A."/>
            <person name="Markowitz V."/>
            <person name="Hugenholtz P."/>
            <person name="Kyrpides N.C."/>
            <person name="Klenk H.P."/>
            <person name="Woyke T."/>
        </authorList>
    </citation>
    <scope>NUCLEOTIDE SEQUENCE [LARGE SCALE GENOMIC DNA]</scope>
    <source>
        <strain evidence="3">ATCC 27775 / DSM 1100 / LMG 10767 / O</strain>
    </source>
</reference>
<name>F4L6W7_HALH1</name>
<dbReference type="KEGG" id="hhy:Halhy_4074"/>
<dbReference type="eggNOG" id="ENOG5032YX9">
    <property type="taxonomic scope" value="Bacteria"/>
</dbReference>
<dbReference type="STRING" id="760192.Halhy_4074"/>
<gene>
    <name evidence="2" type="ordered locus">Halhy_4074</name>
</gene>
<evidence type="ECO:0000313" key="2">
    <source>
        <dbReference type="EMBL" id="AEE51922.1"/>
    </source>
</evidence>
<dbReference type="OrthoDB" id="956460at2"/>
<feature type="region of interest" description="Disordered" evidence="1">
    <location>
        <begin position="21"/>
        <end position="42"/>
    </location>
</feature>
<evidence type="ECO:0008006" key="4">
    <source>
        <dbReference type="Google" id="ProtNLM"/>
    </source>
</evidence>
<evidence type="ECO:0000313" key="3">
    <source>
        <dbReference type="Proteomes" id="UP000008461"/>
    </source>
</evidence>
<organism evidence="2 3">
    <name type="scientific">Haliscomenobacter hydrossis (strain ATCC 27775 / DSM 1100 / LMG 10767 / O)</name>
    <dbReference type="NCBI Taxonomy" id="760192"/>
    <lineage>
        <taxon>Bacteria</taxon>
        <taxon>Pseudomonadati</taxon>
        <taxon>Bacteroidota</taxon>
        <taxon>Saprospiria</taxon>
        <taxon>Saprospirales</taxon>
        <taxon>Haliscomenobacteraceae</taxon>
        <taxon>Haliscomenobacter</taxon>
    </lineage>
</organism>
<dbReference type="AlphaFoldDB" id="F4L6W7"/>
<evidence type="ECO:0000256" key="1">
    <source>
        <dbReference type="SAM" id="MobiDB-lite"/>
    </source>
</evidence>
<accession>F4L6W7</accession>
<dbReference type="Proteomes" id="UP000008461">
    <property type="component" value="Chromosome"/>
</dbReference>